<evidence type="ECO:0000313" key="1">
    <source>
        <dbReference type="EMBL" id="BDI28090.1"/>
    </source>
</evidence>
<dbReference type="InterPro" id="IPR005302">
    <property type="entry name" value="MoCF_Sase_C"/>
</dbReference>
<keyword evidence="2" id="KW-1185">Reference proteome</keyword>
<dbReference type="InterPro" id="IPR052716">
    <property type="entry name" value="MOSC_domain"/>
</dbReference>
<sequence length="183" mass="19420">MDGHIRLQVAGVYIGGGGAVVSEPQSEIICDLGGIQGDRHYGFTKSAGVREKKFHPKGASIWNPRTWSAVSVEELAEIAASMGVAEIKAEWLGANLLFRGVGSLTSLPPMTRLVFSSGAILLVYGENLPCIGPANVIRKLATPLDIRLPQTFGKAAAKKRGLVGWVERAGVIRPGDTADVYLP</sequence>
<dbReference type="AlphaFoldDB" id="A0A402CRL9"/>
<dbReference type="GO" id="GO:0003824">
    <property type="term" value="F:catalytic activity"/>
    <property type="evidence" value="ECO:0007669"/>
    <property type="project" value="InterPro"/>
</dbReference>
<organism evidence="1 2">
    <name type="scientific">Capsulimonas corticalis</name>
    <dbReference type="NCBI Taxonomy" id="2219043"/>
    <lineage>
        <taxon>Bacteria</taxon>
        <taxon>Bacillati</taxon>
        <taxon>Armatimonadota</taxon>
        <taxon>Armatimonadia</taxon>
        <taxon>Capsulimonadales</taxon>
        <taxon>Capsulimonadaceae</taxon>
        <taxon>Capsulimonas</taxon>
    </lineage>
</organism>
<gene>
    <name evidence="1" type="primary">yuaD</name>
    <name evidence="1" type="ORF">CCAX7_001410</name>
</gene>
<dbReference type="KEGG" id="ccot:CCAX7_001410"/>
<dbReference type="EMBL" id="AP025739">
    <property type="protein sequence ID" value="BDI28090.1"/>
    <property type="molecule type" value="Genomic_DNA"/>
</dbReference>
<dbReference type="GO" id="GO:0030170">
    <property type="term" value="F:pyridoxal phosphate binding"/>
    <property type="evidence" value="ECO:0007669"/>
    <property type="project" value="InterPro"/>
</dbReference>
<dbReference type="InterPro" id="IPR011037">
    <property type="entry name" value="Pyrv_Knase-like_insert_dom_sf"/>
</dbReference>
<dbReference type="PANTHER" id="PTHR36930">
    <property type="entry name" value="METAL-SULFUR CLUSTER BIOSYNTHESIS PROTEINS YUAD-RELATED"/>
    <property type="match status" value="1"/>
</dbReference>
<dbReference type="Gene3D" id="2.40.33.20">
    <property type="entry name" value="PK beta-barrel domain-like"/>
    <property type="match status" value="1"/>
</dbReference>
<dbReference type="FunCoup" id="A0A402CRL9">
    <property type="interactions" value="7"/>
</dbReference>
<accession>A0A402CRL9</accession>
<dbReference type="GO" id="GO:0030151">
    <property type="term" value="F:molybdenum ion binding"/>
    <property type="evidence" value="ECO:0007669"/>
    <property type="project" value="InterPro"/>
</dbReference>
<proteinExistence type="predicted"/>
<dbReference type="PANTHER" id="PTHR36930:SF1">
    <property type="entry name" value="MOSC DOMAIN-CONTAINING PROTEIN"/>
    <property type="match status" value="1"/>
</dbReference>
<protein>
    <submittedName>
        <fullName evidence="1">Metal-sulfur cluster biosynthesis proteins YuaD</fullName>
    </submittedName>
</protein>
<dbReference type="Pfam" id="PF03473">
    <property type="entry name" value="MOSC"/>
    <property type="match status" value="1"/>
</dbReference>
<dbReference type="SUPFAM" id="SSF50800">
    <property type="entry name" value="PK beta-barrel domain-like"/>
    <property type="match status" value="1"/>
</dbReference>
<dbReference type="OrthoDB" id="9808413at2"/>
<dbReference type="PROSITE" id="PS51340">
    <property type="entry name" value="MOSC"/>
    <property type="match status" value="1"/>
</dbReference>
<dbReference type="RefSeq" id="WP_119320045.1">
    <property type="nucleotide sequence ID" value="NZ_AP025739.1"/>
</dbReference>
<name>A0A402CRL9_9BACT</name>
<dbReference type="Proteomes" id="UP000287394">
    <property type="component" value="Chromosome"/>
</dbReference>
<reference evidence="1 2" key="1">
    <citation type="journal article" date="2019" name="Int. J. Syst. Evol. Microbiol.">
        <title>Capsulimonas corticalis gen. nov., sp. nov., an aerobic capsulated bacterium, of a novel bacterial order, Capsulimonadales ord. nov., of the class Armatimonadia of the phylum Armatimonadetes.</title>
        <authorList>
            <person name="Li J."/>
            <person name="Kudo C."/>
            <person name="Tonouchi A."/>
        </authorList>
    </citation>
    <scope>NUCLEOTIDE SEQUENCE [LARGE SCALE GENOMIC DNA]</scope>
    <source>
        <strain evidence="1 2">AX-7</strain>
    </source>
</reference>
<evidence type="ECO:0000313" key="2">
    <source>
        <dbReference type="Proteomes" id="UP000287394"/>
    </source>
</evidence>